<proteinExistence type="predicted"/>
<keyword evidence="2" id="KW-1185">Reference proteome</keyword>
<dbReference type="EMBL" id="EQ974026">
    <property type="protein sequence ID" value="EEF35266.1"/>
    <property type="molecule type" value="Genomic_DNA"/>
</dbReference>
<gene>
    <name evidence="1" type="ORF">RCOM_0297000</name>
</gene>
<protein>
    <submittedName>
        <fullName evidence="1">Uncharacterized protein</fullName>
    </submittedName>
</protein>
<accession>B9SM84</accession>
<sequence>MVAKEVEVVAEKVMGACEMAISAQNAVAQMLWLRDAFQMHMLYLKGTKA</sequence>
<dbReference type="Proteomes" id="UP000008311">
    <property type="component" value="Unassembled WGS sequence"/>
</dbReference>
<reference evidence="2" key="1">
    <citation type="journal article" date="2010" name="Nat. Biotechnol.">
        <title>Draft genome sequence of the oilseed species Ricinus communis.</title>
        <authorList>
            <person name="Chan A.P."/>
            <person name="Crabtree J."/>
            <person name="Zhao Q."/>
            <person name="Lorenzi H."/>
            <person name="Orvis J."/>
            <person name="Puiu D."/>
            <person name="Melake-Berhan A."/>
            <person name="Jones K.M."/>
            <person name="Redman J."/>
            <person name="Chen G."/>
            <person name="Cahoon E.B."/>
            <person name="Gedil M."/>
            <person name="Stanke M."/>
            <person name="Haas B.J."/>
            <person name="Wortman J.R."/>
            <person name="Fraser-Liggett C.M."/>
            <person name="Ravel J."/>
            <person name="Rabinowicz P.D."/>
        </authorList>
    </citation>
    <scope>NUCLEOTIDE SEQUENCE [LARGE SCALE GENOMIC DNA]</scope>
    <source>
        <strain evidence="2">cv. Hale</strain>
    </source>
</reference>
<organism evidence="1 2">
    <name type="scientific">Ricinus communis</name>
    <name type="common">Castor bean</name>
    <dbReference type="NCBI Taxonomy" id="3988"/>
    <lineage>
        <taxon>Eukaryota</taxon>
        <taxon>Viridiplantae</taxon>
        <taxon>Streptophyta</taxon>
        <taxon>Embryophyta</taxon>
        <taxon>Tracheophyta</taxon>
        <taxon>Spermatophyta</taxon>
        <taxon>Magnoliopsida</taxon>
        <taxon>eudicotyledons</taxon>
        <taxon>Gunneridae</taxon>
        <taxon>Pentapetalae</taxon>
        <taxon>rosids</taxon>
        <taxon>fabids</taxon>
        <taxon>Malpighiales</taxon>
        <taxon>Euphorbiaceae</taxon>
        <taxon>Acalyphoideae</taxon>
        <taxon>Acalypheae</taxon>
        <taxon>Ricinus</taxon>
    </lineage>
</organism>
<dbReference type="AlphaFoldDB" id="B9SM84"/>
<dbReference type="InParanoid" id="B9SM84"/>
<name>B9SM84_RICCO</name>
<evidence type="ECO:0000313" key="2">
    <source>
        <dbReference type="Proteomes" id="UP000008311"/>
    </source>
</evidence>
<evidence type="ECO:0000313" key="1">
    <source>
        <dbReference type="EMBL" id="EEF35266.1"/>
    </source>
</evidence>